<dbReference type="PROSITE" id="PS50030">
    <property type="entry name" value="UBA"/>
    <property type="match status" value="1"/>
</dbReference>
<keyword evidence="3" id="KW-1185">Reference proteome</keyword>
<proteinExistence type="predicted"/>
<dbReference type="SUPFAM" id="SSF46934">
    <property type="entry name" value="UBA-like"/>
    <property type="match status" value="1"/>
</dbReference>
<organism evidence="2 3">
    <name type="scientific">Verticillium nonalfalfae</name>
    <dbReference type="NCBI Taxonomy" id="1051616"/>
    <lineage>
        <taxon>Eukaryota</taxon>
        <taxon>Fungi</taxon>
        <taxon>Dikarya</taxon>
        <taxon>Ascomycota</taxon>
        <taxon>Pezizomycotina</taxon>
        <taxon>Sordariomycetes</taxon>
        <taxon>Hypocreomycetidae</taxon>
        <taxon>Glomerellales</taxon>
        <taxon>Plectosphaerellaceae</taxon>
        <taxon>Verticillium</taxon>
    </lineage>
</organism>
<dbReference type="GeneID" id="39605278"/>
<dbReference type="RefSeq" id="XP_028491840.1">
    <property type="nucleotide sequence ID" value="XM_028635814.1"/>
</dbReference>
<dbReference type="CDD" id="cd14270">
    <property type="entry name" value="UBA"/>
    <property type="match status" value="1"/>
</dbReference>
<evidence type="ECO:0000313" key="3">
    <source>
        <dbReference type="Proteomes" id="UP000267145"/>
    </source>
</evidence>
<dbReference type="InterPro" id="IPR015940">
    <property type="entry name" value="UBA"/>
</dbReference>
<feature type="domain" description="UBA" evidence="1">
    <location>
        <begin position="4"/>
        <end position="52"/>
    </location>
</feature>
<dbReference type="Proteomes" id="UP000267145">
    <property type="component" value="Unassembled WGS sequence"/>
</dbReference>
<protein>
    <recommendedName>
        <fullName evidence="1">UBA domain-containing protein</fullName>
    </recommendedName>
</protein>
<feature type="non-terminal residue" evidence="2">
    <location>
        <position position="52"/>
    </location>
</feature>
<dbReference type="InterPro" id="IPR009060">
    <property type="entry name" value="UBA-like_sf"/>
</dbReference>
<dbReference type="SMART" id="SM00165">
    <property type="entry name" value="UBA"/>
    <property type="match status" value="1"/>
</dbReference>
<sequence length="52" mass="5965">MSSDEPEKIPQLEYFQRLKQLQGMGFSNDDAADALHEANFDMELAVQYLTEV</sequence>
<evidence type="ECO:0000313" key="2">
    <source>
        <dbReference type="EMBL" id="RNJ53682.1"/>
    </source>
</evidence>
<evidence type="ECO:0000259" key="1">
    <source>
        <dbReference type="PROSITE" id="PS50030"/>
    </source>
</evidence>
<comment type="caution">
    <text evidence="2">The sequence shown here is derived from an EMBL/GenBank/DDBJ whole genome shotgun (WGS) entry which is preliminary data.</text>
</comment>
<reference evidence="2 3" key="1">
    <citation type="submission" date="2018-10" db="EMBL/GenBank/DDBJ databases">
        <title>Genome sequence of Verticillium nonalfalfae VnAa140.</title>
        <authorList>
            <person name="Stajich J.E."/>
            <person name="Kasson M.T."/>
        </authorList>
    </citation>
    <scope>NUCLEOTIDE SEQUENCE [LARGE SCALE GENOMIC DNA]</scope>
    <source>
        <strain evidence="2 3">VnAa140</strain>
    </source>
</reference>
<dbReference type="Pfam" id="PF00627">
    <property type="entry name" value="UBA"/>
    <property type="match status" value="1"/>
</dbReference>
<gene>
    <name evidence="2" type="ORF">D7B24_001589</name>
</gene>
<accession>A0A3M9Y0X1</accession>
<dbReference type="AlphaFoldDB" id="A0A3M9Y0X1"/>
<name>A0A3M9Y0X1_9PEZI</name>
<dbReference type="EMBL" id="RBVV01000131">
    <property type="protein sequence ID" value="RNJ53682.1"/>
    <property type="molecule type" value="Genomic_DNA"/>
</dbReference>
<dbReference type="Gene3D" id="1.10.8.10">
    <property type="entry name" value="DNA helicase RuvA subunit, C-terminal domain"/>
    <property type="match status" value="1"/>
</dbReference>